<evidence type="ECO:0000313" key="1">
    <source>
        <dbReference type="EMBL" id="AWM39824.1"/>
    </source>
</evidence>
<gene>
    <name evidence="1" type="ORF">C1280_24325</name>
</gene>
<dbReference type="EMBL" id="CP025958">
    <property type="protein sequence ID" value="AWM39824.1"/>
    <property type="molecule type" value="Genomic_DNA"/>
</dbReference>
<sequence length="80" mass="9055">MTNVNKWECYTYAGAAEVLGVAVWRLRYAVDSGYLPGPGVVFKRRALFAPGQIEGMRAYFSREDRRNRATFPVARRPSSP</sequence>
<reference evidence="1 2" key="1">
    <citation type="submission" date="2018-01" db="EMBL/GenBank/DDBJ databases">
        <title>G. obscuriglobus.</title>
        <authorList>
            <person name="Franke J."/>
            <person name="Blomberg W."/>
            <person name="Selmecki A."/>
        </authorList>
    </citation>
    <scope>NUCLEOTIDE SEQUENCE [LARGE SCALE GENOMIC DNA]</scope>
    <source>
        <strain evidence="1 2">DSM 5831</strain>
    </source>
</reference>
<accession>A0A2Z3HDQ0</accession>
<dbReference type="Proteomes" id="UP000245802">
    <property type="component" value="Chromosome"/>
</dbReference>
<proteinExistence type="predicted"/>
<evidence type="ECO:0000313" key="2">
    <source>
        <dbReference type="Proteomes" id="UP000245802"/>
    </source>
</evidence>
<evidence type="ECO:0008006" key="3">
    <source>
        <dbReference type="Google" id="ProtNLM"/>
    </source>
</evidence>
<dbReference type="RefSeq" id="WP_010035257.1">
    <property type="nucleotide sequence ID" value="NZ_CP025958.1"/>
</dbReference>
<dbReference type="AlphaFoldDB" id="A0A2Z3HDQ0"/>
<organism evidence="1 2">
    <name type="scientific">Gemmata obscuriglobus</name>
    <dbReference type="NCBI Taxonomy" id="114"/>
    <lineage>
        <taxon>Bacteria</taxon>
        <taxon>Pseudomonadati</taxon>
        <taxon>Planctomycetota</taxon>
        <taxon>Planctomycetia</taxon>
        <taxon>Gemmatales</taxon>
        <taxon>Gemmataceae</taxon>
        <taxon>Gemmata</taxon>
    </lineage>
</organism>
<dbReference type="KEGG" id="gog:C1280_24325"/>
<protein>
    <recommendedName>
        <fullName evidence="3">DNA-binding protein</fullName>
    </recommendedName>
</protein>
<name>A0A2Z3HDQ0_9BACT</name>
<keyword evidence="2" id="KW-1185">Reference proteome</keyword>